<name>A0A7T5QXT6_9CAUD</name>
<proteinExistence type="predicted"/>
<reference evidence="2 3" key="1">
    <citation type="submission" date="2020-12" db="EMBL/GenBank/DDBJ databases">
        <authorList>
            <person name="Luo D."/>
            <person name="Li C."/>
            <person name="Zeng H."/>
        </authorList>
    </citation>
    <scope>NUCLEOTIDE SEQUENCE [LARGE SCALE GENOMIC DNA]</scope>
</reference>
<keyword evidence="3" id="KW-1185">Reference proteome</keyword>
<dbReference type="Proteomes" id="UP000595896">
    <property type="component" value="Segment"/>
</dbReference>
<dbReference type="GO" id="GO:0004519">
    <property type="term" value="F:endonuclease activity"/>
    <property type="evidence" value="ECO:0007669"/>
    <property type="project" value="UniProtKB-KW"/>
</dbReference>
<keyword evidence="2" id="KW-0540">Nuclease</keyword>
<evidence type="ECO:0000256" key="1">
    <source>
        <dbReference type="SAM" id="MobiDB-lite"/>
    </source>
</evidence>
<feature type="region of interest" description="Disordered" evidence="1">
    <location>
        <begin position="1"/>
        <end position="112"/>
    </location>
</feature>
<organism evidence="2 3">
    <name type="scientific">Cronobacter phage A24</name>
    <dbReference type="NCBI Taxonomy" id="2795745"/>
    <lineage>
        <taxon>Viruses</taxon>
        <taxon>Duplodnaviria</taxon>
        <taxon>Heunggongvirae</taxon>
        <taxon>Uroviricota</taxon>
        <taxon>Caudoviricetes</taxon>
        <taxon>Grimontviridae</taxon>
        <taxon>Crifsvirus</taxon>
        <taxon>Crifsvirus A24</taxon>
    </lineage>
</organism>
<keyword evidence="2" id="KW-0378">Hydrolase</keyword>
<dbReference type="GeneID" id="77948184"/>
<evidence type="ECO:0000313" key="3">
    <source>
        <dbReference type="Proteomes" id="UP000595896"/>
    </source>
</evidence>
<dbReference type="RefSeq" id="YP_010671922.1">
    <property type="nucleotide sequence ID" value="NC_070973.1"/>
</dbReference>
<feature type="compositionally biased region" description="Basic residues" evidence="1">
    <location>
        <begin position="100"/>
        <end position="112"/>
    </location>
</feature>
<keyword evidence="2" id="KW-0255">Endonuclease</keyword>
<dbReference type="EMBL" id="MW343794">
    <property type="protein sequence ID" value="QQG33674.1"/>
    <property type="molecule type" value="Genomic_DNA"/>
</dbReference>
<sequence length="112" mass="12021">MPSSPGYVRNYKQERLTAIKRGETSVGSKSKDAMRHKARRLVEKRLGKKLPTSVQVDHKKTLKSGGGNSSSNLRVRDAHANMSAGGKSGNRAGKAAGGRKGAKRLPVKKPSK</sequence>
<dbReference type="KEGG" id="vg:77948184"/>
<evidence type="ECO:0000313" key="2">
    <source>
        <dbReference type="EMBL" id="QQG33674.1"/>
    </source>
</evidence>
<protein>
    <submittedName>
        <fullName evidence="2">HNH endonuclease</fullName>
    </submittedName>
</protein>
<accession>A0A7T5QXT6</accession>
<feature type="compositionally biased region" description="Basic and acidic residues" evidence="1">
    <location>
        <begin position="11"/>
        <end position="45"/>
    </location>
</feature>